<name>A0ABY4ICV7_9MICO</name>
<dbReference type="PROSITE" id="PS00336">
    <property type="entry name" value="BETA_LACTAMASE_C"/>
    <property type="match status" value="1"/>
</dbReference>
<gene>
    <name evidence="8" type="ORF">KV394_04365</name>
</gene>
<dbReference type="RefSeq" id="WP_247982393.1">
    <property type="nucleotide sequence ID" value="NZ_CP078076.1"/>
</dbReference>
<keyword evidence="9" id="KW-1185">Reference proteome</keyword>
<comment type="similarity">
    <text evidence="2 5">Belongs to the class-C beta-lactamase family.</text>
</comment>
<dbReference type="Pfam" id="PF00144">
    <property type="entry name" value="Beta-lactamase"/>
    <property type="match status" value="1"/>
</dbReference>
<dbReference type="EMBL" id="CP078076">
    <property type="protein sequence ID" value="UPL10387.1"/>
    <property type="molecule type" value="Genomic_DNA"/>
</dbReference>
<proteinExistence type="inferred from homology"/>
<evidence type="ECO:0000256" key="4">
    <source>
        <dbReference type="ARBA" id="ARBA00023251"/>
    </source>
</evidence>
<keyword evidence="4 5" id="KW-0046">Antibiotic resistance</keyword>
<reference evidence="8 9" key="1">
    <citation type="submission" date="2021-06" db="EMBL/GenBank/DDBJ databases">
        <title>Genome-based taxonomic framework of Microbacterium strains isolated from marine environment, the description of four new species and reclassification of four preexisting species.</title>
        <authorList>
            <person name="Lee S.D."/>
            <person name="Kim S.-M."/>
            <person name="Byeon Y.-S."/>
            <person name="Yang H.L."/>
            <person name="Kim I.S."/>
        </authorList>
    </citation>
    <scope>NUCLEOTIDE SEQUENCE [LARGE SCALE GENOMIC DNA]</scope>
    <source>
        <strain evidence="8 9">SSW1-51</strain>
    </source>
</reference>
<evidence type="ECO:0000313" key="9">
    <source>
        <dbReference type="Proteomes" id="UP000831467"/>
    </source>
</evidence>
<evidence type="ECO:0000256" key="1">
    <source>
        <dbReference type="ARBA" id="ARBA00001526"/>
    </source>
</evidence>
<feature type="compositionally biased region" description="Low complexity" evidence="6">
    <location>
        <begin position="352"/>
        <end position="361"/>
    </location>
</feature>
<dbReference type="InterPro" id="IPR001586">
    <property type="entry name" value="Beta-lactam_class-C_AS"/>
</dbReference>
<evidence type="ECO:0000259" key="7">
    <source>
        <dbReference type="Pfam" id="PF00144"/>
    </source>
</evidence>
<feature type="region of interest" description="Disordered" evidence="6">
    <location>
        <begin position="337"/>
        <end position="361"/>
    </location>
</feature>
<sequence>MQRSEGFGDPATELATLAGSAEASVAAALRGSSGEWTQVAYPVEATRARFEIGSVSKALTGSLFGVLLAAGDVDAEQPIDDARGERLPWRGAAPTLLDLATHSSGLPNTPRRLVRRELATALGFSVKDPWRGVDDDHYRELLSASAGRARRDGRFRYSSMGVGLLGDALAAVTGVPFAELMRERLLDPLGMTRTGLDRPTAGPDVVERPTNGKGVGLPYLKDAMPAAGMYASTLDDLQRLADAFLGPAPAEVAEGLRLAVIPHHRLKDDLQLGLCWFLVGSGPAPVIEHTGGTWGSQAQFTVQPGTGRAVVALTATPRRIDSFAARYLAAGASAVESRADEAAEAHTPEPPEATAASPRTP</sequence>
<evidence type="ECO:0000256" key="2">
    <source>
        <dbReference type="ARBA" id="ARBA00007840"/>
    </source>
</evidence>
<accession>A0ABY4ICV7</accession>
<comment type="catalytic activity">
    <reaction evidence="1 5">
        <text>a beta-lactam + H2O = a substituted beta-amino acid</text>
        <dbReference type="Rhea" id="RHEA:20401"/>
        <dbReference type="ChEBI" id="CHEBI:15377"/>
        <dbReference type="ChEBI" id="CHEBI:35627"/>
        <dbReference type="ChEBI" id="CHEBI:140347"/>
        <dbReference type="EC" id="3.5.2.6"/>
    </reaction>
</comment>
<evidence type="ECO:0000256" key="5">
    <source>
        <dbReference type="RuleBase" id="RU361140"/>
    </source>
</evidence>
<feature type="region of interest" description="Disordered" evidence="6">
    <location>
        <begin position="191"/>
        <end position="210"/>
    </location>
</feature>
<dbReference type="Proteomes" id="UP000831467">
    <property type="component" value="Chromosome"/>
</dbReference>
<evidence type="ECO:0000256" key="3">
    <source>
        <dbReference type="ARBA" id="ARBA00022801"/>
    </source>
</evidence>
<feature type="compositionally biased region" description="Basic and acidic residues" evidence="6">
    <location>
        <begin position="337"/>
        <end position="349"/>
    </location>
</feature>
<dbReference type="SUPFAM" id="SSF56601">
    <property type="entry name" value="beta-lactamase/transpeptidase-like"/>
    <property type="match status" value="1"/>
</dbReference>
<dbReference type="Gene3D" id="3.40.710.10">
    <property type="entry name" value="DD-peptidase/beta-lactamase superfamily"/>
    <property type="match status" value="1"/>
</dbReference>
<evidence type="ECO:0000256" key="6">
    <source>
        <dbReference type="SAM" id="MobiDB-lite"/>
    </source>
</evidence>
<feature type="domain" description="Beta-lactamase-related" evidence="7">
    <location>
        <begin position="26"/>
        <end position="327"/>
    </location>
</feature>
<organism evidence="8 9">
    <name type="scientific">Microbacterium sufflavum</name>
    <dbReference type="NCBI Taxonomy" id="2851649"/>
    <lineage>
        <taxon>Bacteria</taxon>
        <taxon>Bacillati</taxon>
        <taxon>Actinomycetota</taxon>
        <taxon>Actinomycetes</taxon>
        <taxon>Micrococcales</taxon>
        <taxon>Microbacteriaceae</taxon>
        <taxon>Microbacterium</taxon>
    </lineage>
</organism>
<keyword evidence="3 5" id="KW-0378">Hydrolase</keyword>
<dbReference type="InterPro" id="IPR001466">
    <property type="entry name" value="Beta-lactam-related"/>
</dbReference>
<protein>
    <recommendedName>
        <fullName evidence="5">Beta-lactamase</fullName>
        <ecNumber evidence="5">3.5.2.6</ecNumber>
    </recommendedName>
</protein>
<dbReference type="InterPro" id="IPR050491">
    <property type="entry name" value="AmpC-like"/>
</dbReference>
<dbReference type="InterPro" id="IPR012338">
    <property type="entry name" value="Beta-lactam/transpept-like"/>
</dbReference>
<evidence type="ECO:0000313" key="8">
    <source>
        <dbReference type="EMBL" id="UPL10387.1"/>
    </source>
</evidence>
<dbReference type="PANTHER" id="PTHR46825:SF7">
    <property type="entry name" value="D-ALANYL-D-ALANINE CARBOXYPEPTIDASE"/>
    <property type="match status" value="1"/>
</dbReference>
<dbReference type="PANTHER" id="PTHR46825">
    <property type="entry name" value="D-ALANYL-D-ALANINE-CARBOXYPEPTIDASE/ENDOPEPTIDASE AMPH"/>
    <property type="match status" value="1"/>
</dbReference>
<dbReference type="EC" id="3.5.2.6" evidence="5"/>